<reference evidence="1 3" key="1">
    <citation type="submission" date="2015-03" db="EMBL/GenBank/DDBJ databases">
        <authorList>
            <person name="Murphy D."/>
        </authorList>
    </citation>
    <scope>NUCLEOTIDE SEQUENCE [LARGE SCALE GENOMIC DNA]</scope>
    <source>
        <strain evidence="1 3">D16</strain>
    </source>
</reference>
<name>A0A0U1DFY1_9MYCO</name>
<accession>A0A0U1DFY1</accession>
<keyword evidence="4" id="KW-1185">Reference proteome</keyword>
<organism evidence="1 3">
    <name type="scientific">Mycolicibacterium conceptionense</name>
    <dbReference type="NCBI Taxonomy" id="451644"/>
    <lineage>
        <taxon>Bacteria</taxon>
        <taxon>Bacillati</taxon>
        <taxon>Actinomycetota</taxon>
        <taxon>Actinomycetes</taxon>
        <taxon>Mycobacteriales</taxon>
        <taxon>Mycobacteriaceae</taxon>
        <taxon>Mycolicibacterium</taxon>
    </lineage>
</organism>
<sequence>MMPMWNPELWDKVGVVTLLGFVVAVHAVGYIRGWIIPGRHHREIVDGKDAAITDLRERAVIDAETIKVQAQTISTRDAVEDTATKLLQAFRDAAGSSR</sequence>
<evidence type="ECO:0000313" key="2">
    <source>
        <dbReference type="EMBL" id="ORV20075.1"/>
    </source>
</evidence>
<evidence type="ECO:0000313" key="4">
    <source>
        <dbReference type="Proteomes" id="UP000193811"/>
    </source>
</evidence>
<dbReference type="EMBL" id="LQOP01000036">
    <property type="protein sequence ID" value="ORV20075.1"/>
    <property type="molecule type" value="Genomic_DNA"/>
</dbReference>
<evidence type="ECO:0000313" key="1">
    <source>
        <dbReference type="EMBL" id="CQD15628.1"/>
    </source>
</evidence>
<reference evidence="2 4" key="2">
    <citation type="submission" date="2016-01" db="EMBL/GenBank/DDBJ databases">
        <title>The new phylogeny of the genus Mycobacterium.</title>
        <authorList>
            <person name="Tarcisio F."/>
            <person name="Conor M."/>
            <person name="Antonella G."/>
            <person name="Elisabetta G."/>
            <person name="Giulia F.S."/>
            <person name="Sara T."/>
            <person name="Anna F."/>
            <person name="Clotilde B."/>
            <person name="Roberto B."/>
            <person name="Veronica D.S."/>
            <person name="Fabio R."/>
            <person name="Monica P."/>
            <person name="Olivier J."/>
            <person name="Enrico T."/>
            <person name="Nicola S."/>
        </authorList>
    </citation>
    <scope>NUCLEOTIDE SEQUENCE [LARGE SCALE GENOMIC DNA]</scope>
    <source>
        <strain evidence="2 4">CCUG 50187</strain>
    </source>
</reference>
<gene>
    <name evidence="2" type="ORF">AWB98_29485</name>
    <name evidence="1" type="ORF">BN970_03278</name>
</gene>
<protein>
    <recommendedName>
        <fullName evidence="5">Bacteriophage protein</fullName>
    </recommendedName>
</protein>
<dbReference type="EMBL" id="CTEF01000002">
    <property type="protein sequence ID" value="CQD15628.1"/>
    <property type="molecule type" value="Genomic_DNA"/>
</dbReference>
<dbReference type="Proteomes" id="UP000193811">
    <property type="component" value="Unassembled WGS sequence"/>
</dbReference>
<proteinExistence type="predicted"/>
<evidence type="ECO:0008006" key="5">
    <source>
        <dbReference type="Google" id="ProtNLM"/>
    </source>
</evidence>
<dbReference type="AlphaFoldDB" id="A0A0U1DFY1"/>
<dbReference type="Proteomes" id="UP000182227">
    <property type="component" value="Unassembled WGS sequence"/>
</dbReference>
<evidence type="ECO:0000313" key="3">
    <source>
        <dbReference type="Proteomes" id="UP000182227"/>
    </source>
</evidence>